<protein>
    <submittedName>
        <fullName evidence="2">(Atlantic silverside) hypothetical protein</fullName>
    </submittedName>
</protein>
<organism evidence="2 3">
    <name type="scientific">Menidia menidia</name>
    <name type="common">Atlantic silverside</name>
    <dbReference type="NCBI Taxonomy" id="238744"/>
    <lineage>
        <taxon>Eukaryota</taxon>
        <taxon>Metazoa</taxon>
        <taxon>Chordata</taxon>
        <taxon>Craniata</taxon>
        <taxon>Vertebrata</taxon>
        <taxon>Euteleostomi</taxon>
        <taxon>Actinopterygii</taxon>
        <taxon>Neopterygii</taxon>
        <taxon>Teleostei</taxon>
        <taxon>Neoteleostei</taxon>
        <taxon>Acanthomorphata</taxon>
        <taxon>Ovalentaria</taxon>
        <taxon>Atherinomorphae</taxon>
        <taxon>Atheriniformes</taxon>
        <taxon>Atherinopsidae</taxon>
        <taxon>Menidiinae</taxon>
        <taxon>Menidia</taxon>
    </lineage>
</organism>
<reference evidence="2" key="1">
    <citation type="submission" date="2021-05" db="EMBL/GenBank/DDBJ databases">
        <authorList>
            <person name="Tigano A."/>
        </authorList>
    </citation>
    <scope>NUCLEOTIDE SEQUENCE</scope>
</reference>
<comment type="caution">
    <text evidence="2">The sequence shown here is derived from an EMBL/GenBank/DDBJ whole genome shotgun (WGS) entry which is preliminary data.</text>
</comment>
<dbReference type="EMBL" id="CAJRST010001113">
    <property type="protein sequence ID" value="CAG5865633.1"/>
    <property type="molecule type" value="Genomic_DNA"/>
</dbReference>
<feature type="region of interest" description="Disordered" evidence="1">
    <location>
        <begin position="1"/>
        <end position="24"/>
    </location>
</feature>
<dbReference type="AlphaFoldDB" id="A0A8S4AAE3"/>
<evidence type="ECO:0000256" key="1">
    <source>
        <dbReference type="SAM" id="MobiDB-lite"/>
    </source>
</evidence>
<evidence type="ECO:0000313" key="2">
    <source>
        <dbReference type="EMBL" id="CAG5865633.1"/>
    </source>
</evidence>
<gene>
    <name evidence="2" type="ORF">MMEN_LOCUS2298</name>
</gene>
<name>A0A8S4AAE3_9TELE</name>
<proteinExistence type="predicted"/>
<evidence type="ECO:0000313" key="3">
    <source>
        <dbReference type="Proteomes" id="UP000677803"/>
    </source>
</evidence>
<dbReference type="OrthoDB" id="47328at2759"/>
<dbReference type="Proteomes" id="UP000677803">
    <property type="component" value="Unassembled WGS sequence"/>
</dbReference>
<accession>A0A8S4AAE3</accession>
<keyword evidence="3" id="KW-1185">Reference proteome</keyword>
<sequence>MATPAHPETRKFTRSLGKPGTAAELRQSVSEVSRFLEYRSGYHNREGLVRSLAGRVWATVVVFEALIKCYHQTAHIASAAYHYVAPMAVIGLHTMERYHWP</sequence>